<dbReference type="GO" id="GO:0030674">
    <property type="term" value="F:protein-macromolecule adaptor activity"/>
    <property type="evidence" value="ECO:0007669"/>
    <property type="project" value="TreeGrafter"/>
</dbReference>
<dbReference type="AlphaFoldDB" id="A0AAC8ZAM3"/>
<gene>
    <name evidence="4" type="primary">bamE</name>
    <name evidence="6" type="ORF">RZ57_04845</name>
</gene>
<dbReference type="Proteomes" id="UP000060132">
    <property type="component" value="Chromosome"/>
</dbReference>
<dbReference type="GO" id="GO:1990063">
    <property type="term" value="C:Bam protein complex"/>
    <property type="evidence" value="ECO:0007669"/>
    <property type="project" value="TreeGrafter"/>
</dbReference>
<dbReference type="Gene3D" id="3.30.1450.10">
    <property type="match status" value="1"/>
</dbReference>
<comment type="subunit">
    <text evidence="4">Part of the Bam complex.</text>
</comment>
<evidence type="ECO:0000259" key="5">
    <source>
        <dbReference type="Pfam" id="PF04355"/>
    </source>
</evidence>
<keyword evidence="3 4" id="KW-0998">Cell outer membrane</keyword>
<evidence type="ECO:0000256" key="3">
    <source>
        <dbReference type="ARBA" id="ARBA00023237"/>
    </source>
</evidence>
<evidence type="ECO:0000313" key="6">
    <source>
        <dbReference type="EMBL" id="AKO32485.1"/>
    </source>
</evidence>
<comment type="function">
    <text evidence="4">Part of the outer membrane protein assembly complex, which is involved in assembly and insertion of beta-barrel proteins into the outer membrane.</text>
</comment>
<dbReference type="HAMAP" id="MF_00925">
    <property type="entry name" value="OM_assembly_BamE"/>
    <property type="match status" value="1"/>
</dbReference>
<protein>
    <recommendedName>
        <fullName evidence="4">Outer membrane protein assembly factor BamE</fullName>
    </recommendedName>
</protein>
<comment type="similarity">
    <text evidence="4">Belongs to the BamE family.</text>
</comment>
<evidence type="ECO:0000256" key="1">
    <source>
        <dbReference type="ARBA" id="ARBA00022729"/>
    </source>
</evidence>
<dbReference type="InterPro" id="IPR007450">
    <property type="entry name" value="BamE_dom"/>
</dbReference>
<dbReference type="OMA" id="FGSNVWY"/>
<dbReference type="PANTHER" id="PTHR37482">
    <property type="entry name" value="OUTER MEMBRANE PROTEIN ASSEMBLY FACTOR BAME"/>
    <property type="match status" value="1"/>
</dbReference>
<keyword evidence="1 4" id="KW-0732">Signal</keyword>
<name>A0AAC8ZAM3_HAEDC</name>
<reference evidence="6 7" key="1">
    <citation type="journal article" date="2015" name="PLoS Negl. Trop. Dis.">
        <title>Haemophilus ducreyi Cutaneous Ulcer Strains Are Nearly Identical to Class I Genital Ulcer Strains.</title>
        <authorList>
            <person name="Gangaiah D."/>
            <person name="Webb K.M."/>
            <person name="Humphreys T.L."/>
            <person name="Fortney K.R."/>
            <person name="Toh E."/>
            <person name="Tai A."/>
            <person name="Katz S.S."/>
            <person name="Pillay A."/>
            <person name="Chen C.Y."/>
            <person name="Roberts S.A."/>
            <person name="Munson R.S.Jr."/>
            <person name="Spinola S.M."/>
        </authorList>
    </citation>
    <scope>NUCLEOTIDE SEQUENCE [LARGE SCALE GENOMIC DNA]</scope>
    <source>
        <strain evidence="7">CLU2</strain>
    </source>
</reference>
<dbReference type="EMBL" id="CP011219">
    <property type="protein sequence ID" value="AKO32485.1"/>
    <property type="molecule type" value="Genomic_DNA"/>
</dbReference>
<keyword evidence="2 4" id="KW-0472">Membrane</keyword>
<dbReference type="Pfam" id="PF04355">
    <property type="entry name" value="BamE"/>
    <property type="match status" value="1"/>
</dbReference>
<feature type="domain" description="Outer membrane protein assembly factor BamE" evidence="5">
    <location>
        <begin position="34"/>
        <end position="103"/>
    </location>
</feature>
<dbReference type="PROSITE" id="PS51257">
    <property type="entry name" value="PROKAR_LIPOPROTEIN"/>
    <property type="match status" value="1"/>
</dbReference>
<accession>A0AAC8ZAM3</accession>
<evidence type="ECO:0000256" key="4">
    <source>
        <dbReference type="HAMAP-Rule" id="MF_00925"/>
    </source>
</evidence>
<dbReference type="PANTHER" id="PTHR37482:SF1">
    <property type="entry name" value="OUTER MEMBRANE PROTEIN ASSEMBLY FACTOR BAME"/>
    <property type="match status" value="1"/>
</dbReference>
<dbReference type="NCBIfam" id="NF008585">
    <property type="entry name" value="PRK11548.1"/>
    <property type="match status" value="1"/>
</dbReference>
<keyword evidence="4" id="KW-0564">Palmitate</keyword>
<proteinExistence type="inferred from homology"/>
<dbReference type="GO" id="GO:0051205">
    <property type="term" value="P:protein insertion into membrane"/>
    <property type="evidence" value="ECO:0007669"/>
    <property type="project" value="UniProtKB-UniRule"/>
</dbReference>
<evidence type="ECO:0000256" key="2">
    <source>
        <dbReference type="ARBA" id="ARBA00023136"/>
    </source>
</evidence>
<keyword evidence="4" id="KW-0449">Lipoprotein</keyword>
<dbReference type="InterPro" id="IPR037873">
    <property type="entry name" value="BamE-like"/>
</dbReference>
<evidence type="ECO:0000313" key="7">
    <source>
        <dbReference type="Proteomes" id="UP000060132"/>
    </source>
</evidence>
<sequence length="127" mass="14687">MKIKSLLAIALLAVGVTGCSTIKKVVYRIDVPQGNYLEQDKIDQVKIGMNKTQVQYLLGTPMLKDIFHLERWNYVFIKREGYNDPVQHTLFIYFDKNGLVKDIQLDKPILEAESQQEMPKETENMPN</sequence>
<dbReference type="InterPro" id="IPR026592">
    <property type="entry name" value="BamE"/>
</dbReference>
<dbReference type="RefSeq" id="WP_010945106.1">
    <property type="nucleotide sequence ID" value="NZ_CP011218.1"/>
</dbReference>
<dbReference type="GO" id="GO:0043165">
    <property type="term" value="P:Gram-negative-bacterium-type cell outer membrane assembly"/>
    <property type="evidence" value="ECO:0007669"/>
    <property type="project" value="UniProtKB-UniRule"/>
</dbReference>
<organism evidence="6 7">
    <name type="scientific">Haemophilus ducreyi</name>
    <dbReference type="NCBI Taxonomy" id="730"/>
    <lineage>
        <taxon>Bacteria</taxon>
        <taxon>Pseudomonadati</taxon>
        <taxon>Pseudomonadota</taxon>
        <taxon>Gammaproteobacteria</taxon>
        <taxon>Pasteurellales</taxon>
        <taxon>Pasteurellaceae</taxon>
        <taxon>Haemophilus</taxon>
    </lineage>
</organism>
<comment type="subcellular location">
    <subcellularLocation>
        <location evidence="4">Cell outer membrane</location>
        <topology evidence="4">Lipid-anchor</topology>
    </subcellularLocation>
</comment>